<evidence type="ECO:0000256" key="20">
    <source>
        <dbReference type="ARBA" id="ARBA00082494"/>
    </source>
</evidence>
<dbReference type="InterPro" id="IPR052672">
    <property type="entry name" value="Type1_Cytokine_Rcpt_Type2"/>
</dbReference>
<accession>A0A9B0X141</accession>
<keyword evidence="7" id="KW-0391">Immunity</keyword>
<feature type="chain" id="PRO_5038867278" description="Interleukin-31 receptor subunit alpha" evidence="22">
    <location>
        <begin position="19"/>
        <end position="719"/>
    </location>
</feature>
<dbReference type="FunFam" id="2.60.40.10:FF:000414">
    <property type="entry name" value="Interleukin-6 receptor subunit beta"/>
    <property type="match status" value="1"/>
</dbReference>
<feature type="signal peptide" evidence="22">
    <location>
        <begin position="1"/>
        <end position="18"/>
    </location>
</feature>
<dbReference type="PANTHER" id="PTHR48423">
    <property type="entry name" value="INTERLEUKIN-27 RECEPTOR SUBUNIT ALPHA"/>
    <property type="match status" value="1"/>
</dbReference>
<comment type="similarity">
    <text evidence="2">Belongs to the type I cytokine receptor family. Type 2 subfamily.</text>
</comment>
<dbReference type="Gene3D" id="2.60.40.10">
    <property type="entry name" value="Immunoglobulins"/>
    <property type="match status" value="5"/>
</dbReference>
<evidence type="ECO:0000256" key="10">
    <source>
        <dbReference type="ARBA" id="ARBA00023136"/>
    </source>
</evidence>
<evidence type="ECO:0000256" key="9">
    <source>
        <dbReference type="ARBA" id="ARBA00023018"/>
    </source>
</evidence>
<evidence type="ECO:0000256" key="6">
    <source>
        <dbReference type="ARBA" id="ARBA00022737"/>
    </source>
</evidence>
<dbReference type="Pfam" id="PF00041">
    <property type="entry name" value="fn3"/>
    <property type="match status" value="1"/>
</dbReference>
<comment type="subunit">
    <text evidence="16">Heterodimer with OSMR. Interacts with JAK1 and STAT3.</text>
</comment>
<keyword evidence="8 21" id="KW-1133">Transmembrane helix</keyword>
<comment type="function">
    <text evidence="15">Associates with OSMR to form the interleukin-31 receptor which activates STAT3 and to a lower extent STAT1 and STAT5. May function in skin immunity. Mediates IL31-induced itch, probably in a manner dependent on cation channels TRPA1 and TRPV1. Positively regulates numbers and cycling status of immature subsets of myeloid progenitor cells in bone marrow in vivo and enhances myeloid progenitor cell survival in vitro.</text>
</comment>
<dbReference type="GO" id="GO:0002376">
    <property type="term" value="P:immune system process"/>
    <property type="evidence" value="ECO:0007669"/>
    <property type="project" value="UniProtKB-KW"/>
</dbReference>
<gene>
    <name evidence="25" type="primary">IL31RA</name>
</gene>
<keyword evidence="13" id="KW-0966">Cell projection</keyword>
<evidence type="ECO:0000256" key="5">
    <source>
        <dbReference type="ARBA" id="ARBA00022729"/>
    </source>
</evidence>
<evidence type="ECO:0000256" key="8">
    <source>
        <dbReference type="ARBA" id="ARBA00022989"/>
    </source>
</evidence>
<dbReference type="FunFam" id="2.60.40.10:FF:000913">
    <property type="entry name" value="Interleukin 31 receptor A"/>
    <property type="match status" value="1"/>
</dbReference>
<dbReference type="GeneID" id="102827235"/>
<dbReference type="FunFam" id="2.60.40.10:FF:000732">
    <property type="entry name" value="Interleukin 31 receptor A"/>
    <property type="match status" value="1"/>
</dbReference>
<keyword evidence="11 25" id="KW-0675">Receptor</keyword>
<evidence type="ECO:0000256" key="14">
    <source>
        <dbReference type="ARBA" id="ARBA00034111"/>
    </source>
</evidence>
<feature type="domain" description="Fibronectin type-III" evidence="23">
    <location>
        <begin position="416"/>
        <end position="509"/>
    </location>
</feature>
<comment type="subcellular location">
    <subcellularLocation>
        <location evidence="1">Cell membrane</location>
        <topology evidence="1">Single-pass type I membrane protein</topology>
    </subcellularLocation>
    <subcellularLocation>
        <location evidence="14">Presynaptic cell membrane</location>
    </subcellularLocation>
</comment>
<dbReference type="SUPFAM" id="SSF49265">
    <property type="entry name" value="Fibronectin type III"/>
    <property type="match status" value="4"/>
</dbReference>
<reference evidence="25" key="1">
    <citation type="submission" date="2025-08" db="UniProtKB">
        <authorList>
            <consortium name="RefSeq"/>
        </authorList>
    </citation>
    <scope>IDENTIFICATION</scope>
    <source>
        <tissue evidence="25">Spleen</tissue>
    </source>
</reference>
<feature type="domain" description="Fibronectin type-III" evidence="23">
    <location>
        <begin position="118"/>
        <end position="219"/>
    </location>
</feature>
<name>A0A9B0X141_CHRAS</name>
<protein>
    <recommendedName>
        <fullName evidence="17">Interleukin-31 receptor subunit alpha</fullName>
    </recommendedName>
    <alternativeName>
        <fullName evidence="19">GLM-R</fullName>
    </alternativeName>
    <alternativeName>
        <fullName evidence="20">Gp130-like monocyte receptor</fullName>
    </alternativeName>
    <alternativeName>
        <fullName evidence="18">ZcytoR17</fullName>
    </alternativeName>
</protein>
<evidence type="ECO:0000256" key="15">
    <source>
        <dbReference type="ARBA" id="ARBA00056762"/>
    </source>
</evidence>
<dbReference type="AlphaFoldDB" id="A0A9B0X141"/>
<feature type="transmembrane region" description="Helical" evidence="21">
    <location>
        <begin position="514"/>
        <end position="537"/>
    </location>
</feature>
<dbReference type="InterPro" id="IPR003961">
    <property type="entry name" value="FN3_dom"/>
</dbReference>
<dbReference type="InterPro" id="IPR013783">
    <property type="entry name" value="Ig-like_fold"/>
</dbReference>
<keyword evidence="24" id="KW-1185">Reference proteome</keyword>
<evidence type="ECO:0000256" key="13">
    <source>
        <dbReference type="ARBA" id="ARBA00023273"/>
    </source>
</evidence>
<organism evidence="24 25">
    <name type="scientific">Chrysochloris asiatica</name>
    <name type="common">Cape golden mole</name>
    <dbReference type="NCBI Taxonomy" id="185453"/>
    <lineage>
        <taxon>Eukaryota</taxon>
        <taxon>Metazoa</taxon>
        <taxon>Chordata</taxon>
        <taxon>Craniata</taxon>
        <taxon>Vertebrata</taxon>
        <taxon>Euteleostomi</taxon>
        <taxon>Mammalia</taxon>
        <taxon>Eutheria</taxon>
        <taxon>Afrotheria</taxon>
        <taxon>Chrysochloridae</taxon>
        <taxon>Chrysochlorinae</taxon>
        <taxon>Chrysochloris</taxon>
    </lineage>
</organism>
<keyword evidence="9" id="KW-0770">Synapse</keyword>
<keyword evidence="10 21" id="KW-0472">Membrane</keyword>
<evidence type="ECO:0000256" key="4">
    <source>
        <dbReference type="ARBA" id="ARBA00022692"/>
    </source>
</evidence>
<evidence type="ECO:0000256" key="3">
    <source>
        <dbReference type="ARBA" id="ARBA00022475"/>
    </source>
</evidence>
<evidence type="ECO:0000259" key="23">
    <source>
        <dbReference type="PROSITE" id="PS50853"/>
    </source>
</evidence>
<evidence type="ECO:0000313" key="25">
    <source>
        <dbReference type="RefSeq" id="XP_006874712.1"/>
    </source>
</evidence>
<dbReference type="GO" id="GO:0030154">
    <property type="term" value="P:cell differentiation"/>
    <property type="evidence" value="ECO:0007669"/>
    <property type="project" value="UniProtKB-ARBA"/>
</dbReference>
<evidence type="ECO:0000256" key="17">
    <source>
        <dbReference type="ARBA" id="ARBA00070022"/>
    </source>
</evidence>
<dbReference type="PANTHER" id="PTHR48423:SF1">
    <property type="entry name" value="INTERLEUKIN-27 RECEPTOR SUBUNIT ALPHA"/>
    <property type="match status" value="1"/>
</dbReference>
<dbReference type="CDD" id="cd00063">
    <property type="entry name" value="FN3"/>
    <property type="match status" value="3"/>
</dbReference>
<evidence type="ECO:0000256" key="2">
    <source>
        <dbReference type="ARBA" id="ARBA00008921"/>
    </source>
</evidence>
<keyword evidence="6" id="KW-0677">Repeat</keyword>
<evidence type="ECO:0000256" key="11">
    <source>
        <dbReference type="ARBA" id="ARBA00023170"/>
    </source>
</evidence>
<evidence type="ECO:0000256" key="22">
    <source>
        <dbReference type="SAM" id="SignalP"/>
    </source>
</evidence>
<keyword evidence="5 22" id="KW-0732">Signal</keyword>
<keyword evidence="3" id="KW-1003">Cell membrane</keyword>
<keyword evidence="12" id="KW-0325">Glycoprotein</keyword>
<evidence type="ECO:0000256" key="21">
    <source>
        <dbReference type="SAM" id="Phobius"/>
    </source>
</evidence>
<dbReference type="InterPro" id="IPR036116">
    <property type="entry name" value="FN3_sf"/>
</dbReference>
<evidence type="ECO:0000256" key="12">
    <source>
        <dbReference type="ARBA" id="ARBA00023180"/>
    </source>
</evidence>
<dbReference type="SMART" id="SM00060">
    <property type="entry name" value="FN3"/>
    <property type="match status" value="3"/>
</dbReference>
<feature type="domain" description="Fibronectin type-III" evidence="23">
    <location>
        <begin position="23"/>
        <end position="117"/>
    </location>
</feature>
<dbReference type="CTD" id="133396"/>
<dbReference type="Proteomes" id="UP000504623">
    <property type="component" value="Unplaced"/>
</dbReference>
<evidence type="ECO:0000313" key="24">
    <source>
        <dbReference type="Proteomes" id="UP000504623"/>
    </source>
</evidence>
<dbReference type="PROSITE" id="PS50853">
    <property type="entry name" value="FN3"/>
    <property type="match status" value="3"/>
</dbReference>
<sequence>MWALALWMFPLLYRLSLAALPHKPENISCIFYYKHNLTCTWSPTTEAKDTWYTVKRILCHEKERDMCTNKTETSCFIRYPNVTNPDDYTIEVEAKNADGIVKSDRTHWCLDSIVKIEPPKIDFVKPVLGVKQMVQVQWERPKLAPVSSTLICTLRFKTVNNAEWKEVNFSTEDIHLKQVYNLTDLQAFTEYVIALRCMAEGSQFWSDWSQEKMGTTEEQAPFGLDLWRVLRPLEADGRRPVQLLWKEARRGPILGKAIGYTIWYFPENSTYLTETMNTTNEQLELYLGSETYWVSVVSYNSFGKSPEATLRIPSAHEKPFPCIEAMQAFIAQDQLVVEWQSSASLVDTWMVEWFPDLDSEPSALSWEFVSQARNWTIPQDKLEPFLCYNISVYPLFQDLVGEPYSVQAYVKEGVPLAGPVTKAENIAMQTVTITWKEIPKSQRSGFISNYTIFYQAEDGEEFSKTVDSSILQYDLKPLTRNTPYTVQVMASTRAGGTNGTRINFKTLSISFMEIGLIASLVGGGLLIFIILTVAYGLKKPNKLKHLCWPDVPNPAESSLAMWCGDDFKNKLNLKEVQFDNSVNTEEDSILKPHYGHSDLIDKLVVNFGNFLEEVSIEKPLKHKKNIAGGEKNEYVTSLYTPDYPLGKNFQEPPISAKILSRMPEETCSETKEQLLSYGQNLGPDQLCEEGTPNLYLKNSVTTREFLVSEKLPDQTKKEV</sequence>
<dbReference type="RefSeq" id="XP_006874712.1">
    <property type="nucleotide sequence ID" value="XM_006874650.1"/>
</dbReference>
<evidence type="ECO:0000256" key="1">
    <source>
        <dbReference type="ARBA" id="ARBA00004251"/>
    </source>
</evidence>
<evidence type="ECO:0000256" key="7">
    <source>
        <dbReference type="ARBA" id="ARBA00022859"/>
    </source>
</evidence>
<dbReference type="OrthoDB" id="9828391at2759"/>
<dbReference type="GO" id="GO:0042734">
    <property type="term" value="C:presynaptic membrane"/>
    <property type="evidence" value="ECO:0007669"/>
    <property type="project" value="UniProtKB-SubCell"/>
</dbReference>
<evidence type="ECO:0000256" key="19">
    <source>
        <dbReference type="ARBA" id="ARBA00079690"/>
    </source>
</evidence>
<evidence type="ECO:0000256" key="18">
    <source>
        <dbReference type="ARBA" id="ARBA00078177"/>
    </source>
</evidence>
<dbReference type="FunFam" id="2.60.40.10:FF:000908">
    <property type="entry name" value="Interleukin 31 receptor A"/>
    <property type="match status" value="1"/>
</dbReference>
<evidence type="ECO:0000256" key="16">
    <source>
        <dbReference type="ARBA" id="ARBA00064019"/>
    </source>
</evidence>
<keyword evidence="4 21" id="KW-0812">Transmembrane</keyword>
<dbReference type="FunFam" id="2.60.40.10:FF:000465">
    <property type="entry name" value="Granulocyte colony-stimulating factor receptor"/>
    <property type="match status" value="1"/>
</dbReference>
<proteinExistence type="inferred from homology"/>